<name>A0ABT7R0W3_9BACT</name>
<evidence type="ECO:0000313" key="2">
    <source>
        <dbReference type="Proteomes" id="UP001169069"/>
    </source>
</evidence>
<sequence length="69" mass="7966">MDPVEKDIQARKNEIISEVKAVFKTNMKFTDWDVPEADDRLAAELIIQVMQEALDMLKGEVEEGTYDTY</sequence>
<evidence type="ECO:0000313" key="1">
    <source>
        <dbReference type="EMBL" id="MDM5272713.1"/>
    </source>
</evidence>
<proteinExistence type="predicted"/>
<dbReference type="RefSeq" id="WP_289414556.1">
    <property type="nucleotide sequence ID" value="NZ_JAQIBD010000005.1"/>
</dbReference>
<organism evidence="1 2">
    <name type="scientific">Sulfurovum zhangzhouensis</name>
    <dbReference type="NCBI Taxonomy" id="3019067"/>
    <lineage>
        <taxon>Bacteria</taxon>
        <taxon>Pseudomonadati</taxon>
        <taxon>Campylobacterota</taxon>
        <taxon>Epsilonproteobacteria</taxon>
        <taxon>Campylobacterales</taxon>
        <taxon>Sulfurovaceae</taxon>
        <taxon>Sulfurovum</taxon>
    </lineage>
</organism>
<dbReference type="EMBL" id="JAQIBD010000005">
    <property type="protein sequence ID" value="MDM5272713.1"/>
    <property type="molecule type" value="Genomic_DNA"/>
</dbReference>
<keyword evidence="2" id="KW-1185">Reference proteome</keyword>
<protein>
    <submittedName>
        <fullName evidence="1">Uncharacterized protein</fullName>
    </submittedName>
</protein>
<comment type="caution">
    <text evidence="1">The sequence shown here is derived from an EMBL/GenBank/DDBJ whole genome shotgun (WGS) entry which is preliminary data.</text>
</comment>
<gene>
    <name evidence="1" type="ORF">PGH07_11065</name>
</gene>
<reference evidence="1" key="1">
    <citation type="submission" date="2023-01" db="EMBL/GenBank/DDBJ databases">
        <title>Sulfurovum sp. zt1-1 genome assembly.</title>
        <authorList>
            <person name="Wang J."/>
        </authorList>
    </citation>
    <scope>NUCLEOTIDE SEQUENCE</scope>
    <source>
        <strain evidence="1">Zt1-1</strain>
    </source>
</reference>
<dbReference type="Proteomes" id="UP001169069">
    <property type="component" value="Unassembled WGS sequence"/>
</dbReference>
<accession>A0ABT7R0W3</accession>